<dbReference type="Proteomes" id="UP001349262">
    <property type="component" value="Unassembled WGS sequence"/>
</dbReference>
<keyword evidence="1" id="KW-0812">Transmembrane</keyword>
<evidence type="ECO:0000313" key="3">
    <source>
        <dbReference type="Proteomes" id="UP001349262"/>
    </source>
</evidence>
<proteinExistence type="predicted"/>
<evidence type="ECO:0000313" key="2">
    <source>
        <dbReference type="EMBL" id="MEE7455565.1"/>
    </source>
</evidence>
<organism evidence="2 3">
    <name type="scientific">Methylobacterium radiotolerans</name>
    <dbReference type="NCBI Taxonomy" id="31998"/>
    <lineage>
        <taxon>Bacteria</taxon>
        <taxon>Pseudomonadati</taxon>
        <taxon>Pseudomonadota</taxon>
        <taxon>Alphaproteobacteria</taxon>
        <taxon>Hyphomicrobiales</taxon>
        <taxon>Methylobacteriaceae</taxon>
        <taxon>Methylobacterium</taxon>
    </lineage>
</organism>
<feature type="transmembrane region" description="Helical" evidence="1">
    <location>
        <begin position="125"/>
        <end position="146"/>
    </location>
</feature>
<feature type="transmembrane region" description="Helical" evidence="1">
    <location>
        <begin position="89"/>
        <end position="105"/>
    </location>
</feature>
<accession>A0ABU7T4V0</accession>
<reference evidence="2 3" key="1">
    <citation type="journal article" date="2012" name="Genet. Mol. Biol.">
        <title>Analysis of 16S rRNA and mxaF genes revealing insights into Methylobacterium niche-specific plant association.</title>
        <authorList>
            <person name="Dourado M.N."/>
            <person name="Andreote F.D."/>
            <person name="Dini-Andreote F."/>
            <person name="Conti R."/>
            <person name="Araujo J.M."/>
            <person name="Araujo W.L."/>
        </authorList>
    </citation>
    <scope>NUCLEOTIDE SEQUENCE [LARGE SCALE GENOMIC DNA]</scope>
    <source>
        <strain evidence="2 3">SR1.6/4</strain>
    </source>
</reference>
<name>A0ABU7T4V0_9HYPH</name>
<gene>
    <name evidence="2" type="ORF">MRSR164_01655</name>
</gene>
<feature type="transmembrane region" description="Helical" evidence="1">
    <location>
        <begin position="47"/>
        <end position="68"/>
    </location>
</feature>
<keyword evidence="1" id="KW-0472">Membrane</keyword>
<keyword evidence="3" id="KW-1185">Reference proteome</keyword>
<keyword evidence="1" id="KW-1133">Transmembrane helix</keyword>
<feature type="transmembrane region" description="Helical" evidence="1">
    <location>
        <begin position="153"/>
        <end position="170"/>
    </location>
</feature>
<dbReference type="EMBL" id="MLBY01000002">
    <property type="protein sequence ID" value="MEE7455565.1"/>
    <property type="molecule type" value="Genomic_DNA"/>
</dbReference>
<sequence>MFVNGPALAVTLWLLFFALVVLAGVLVAHLLWVVRLTRGPGLTGRPAPMRALAVAAAFVTPVLSFYAVEIAAPWRRRAAGERVAIGERLVLVAILTVALAAWGAVSEEARYVPGDRTVRHAAGTFLRLLRLLVTAQLLIFMILRVLLGGRRPALAWSAFLIVAALLVFLLI</sequence>
<evidence type="ECO:0000256" key="1">
    <source>
        <dbReference type="SAM" id="Phobius"/>
    </source>
</evidence>
<comment type="caution">
    <text evidence="2">The sequence shown here is derived from an EMBL/GenBank/DDBJ whole genome shotgun (WGS) entry which is preliminary data.</text>
</comment>
<protein>
    <submittedName>
        <fullName evidence="2">Uncharacterized protein</fullName>
    </submittedName>
</protein>